<evidence type="ECO:0000313" key="2">
    <source>
        <dbReference type="Proteomes" id="UP001589755"/>
    </source>
</evidence>
<dbReference type="EMBL" id="JBHLXD010000008">
    <property type="protein sequence ID" value="MFC0208074.1"/>
    <property type="molecule type" value="Genomic_DNA"/>
</dbReference>
<dbReference type="Proteomes" id="UP001589755">
    <property type="component" value="Unassembled WGS sequence"/>
</dbReference>
<comment type="caution">
    <text evidence="1">The sequence shown here is derived from an EMBL/GenBank/DDBJ whole genome shotgun (WGS) entry which is preliminary data.</text>
</comment>
<reference evidence="1 2" key="1">
    <citation type="submission" date="2024-09" db="EMBL/GenBank/DDBJ databases">
        <authorList>
            <person name="Sun Q."/>
            <person name="Mori K."/>
        </authorList>
    </citation>
    <scope>NUCLEOTIDE SEQUENCE [LARGE SCALE GENOMIC DNA]</scope>
    <source>
        <strain evidence="1 2">CCM 8543</strain>
    </source>
</reference>
<keyword evidence="2" id="KW-1185">Reference proteome</keyword>
<name>A0ABV6D610_9HYPH</name>
<gene>
    <name evidence="1" type="ORF">ACFFJ2_06625</name>
</gene>
<evidence type="ECO:0000313" key="1">
    <source>
        <dbReference type="EMBL" id="MFC0208074.1"/>
    </source>
</evidence>
<organism evidence="1 2">
    <name type="scientific">Chelativorans intermedius</name>
    <dbReference type="NCBI Taxonomy" id="515947"/>
    <lineage>
        <taxon>Bacteria</taxon>
        <taxon>Pseudomonadati</taxon>
        <taxon>Pseudomonadota</taxon>
        <taxon>Alphaproteobacteria</taxon>
        <taxon>Hyphomicrobiales</taxon>
        <taxon>Phyllobacteriaceae</taxon>
        <taxon>Chelativorans</taxon>
    </lineage>
</organism>
<accession>A0ABV6D610</accession>
<sequence>MSTKEQAIRLSAIRQRQKWRAGTRLIAEVARALQAFAGLATFDRKFVQAAGHERVREAQVRR</sequence>
<dbReference type="RefSeq" id="WP_261519088.1">
    <property type="nucleotide sequence ID" value="NZ_JAODNW010000002.1"/>
</dbReference>
<proteinExistence type="predicted"/>
<protein>
    <submittedName>
        <fullName evidence="1">Uncharacterized protein</fullName>
    </submittedName>
</protein>